<evidence type="ECO:0000259" key="1">
    <source>
        <dbReference type="Pfam" id="PF16571"/>
    </source>
</evidence>
<keyword evidence="3" id="KW-1185">Reference proteome</keyword>
<protein>
    <submittedName>
        <fullName evidence="2">FBP domain-containing protein</fullName>
    </submittedName>
</protein>
<dbReference type="Proteomes" id="UP001596174">
    <property type="component" value="Unassembled WGS sequence"/>
</dbReference>
<comment type="caution">
    <text evidence="2">The sequence shown here is derived from an EMBL/GenBank/DDBJ whole genome shotgun (WGS) entry which is preliminary data.</text>
</comment>
<feature type="domain" description="Elongation factor G-binding protein C-terminal treble-clef zinc-finger" evidence="1">
    <location>
        <begin position="8"/>
        <end position="162"/>
    </location>
</feature>
<evidence type="ECO:0000313" key="3">
    <source>
        <dbReference type="Proteomes" id="UP001596174"/>
    </source>
</evidence>
<organism evidence="2 3">
    <name type="scientific">Streptacidiphilus monticola</name>
    <dbReference type="NCBI Taxonomy" id="2161674"/>
    <lineage>
        <taxon>Bacteria</taxon>
        <taxon>Bacillati</taxon>
        <taxon>Actinomycetota</taxon>
        <taxon>Actinomycetes</taxon>
        <taxon>Kitasatosporales</taxon>
        <taxon>Streptomycetaceae</taxon>
        <taxon>Streptacidiphilus</taxon>
    </lineage>
</organism>
<dbReference type="InterPro" id="IPR032330">
    <property type="entry name" value="EF-G-binding_C"/>
</dbReference>
<dbReference type="EMBL" id="JBHSQJ010000075">
    <property type="protein sequence ID" value="MFC5909195.1"/>
    <property type="molecule type" value="Genomic_DNA"/>
</dbReference>
<evidence type="ECO:0000313" key="2">
    <source>
        <dbReference type="EMBL" id="MFC5909195.1"/>
    </source>
</evidence>
<gene>
    <name evidence="2" type="ORF">ACFP3V_18475</name>
</gene>
<reference evidence="3" key="1">
    <citation type="journal article" date="2019" name="Int. J. Syst. Evol. Microbiol.">
        <title>The Global Catalogue of Microorganisms (GCM) 10K type strain sequencing project: providing services to taxonomists for standard genome sequencing and annotation.</title>
        <authorList>
            <consortium name="The Broad Institute Genomics Platform"/>
            <consortium name="The Broad Institute Genome Sequencing Center for Infectious Disease"/>
            <person name="Wu L."/>
            <person name="Ma J."/>
        </authorList>
    </citation>
    <scope>NUCLEOTIDE SEQUENCE [LARGE SCALE GENOMIC DNA]</scope>
    <source>
        <strain evidence="3">JCM 4816</strain>
    </source>
</reference>
<dbReference type="Pfam" id="PF16571">
    <property type="entry name" value="FBP_C"/>
    <property type="match status" value="1"/>
</dbReference>
<dbReference type="RefSeq" id="WP_380584779.1">
    <property type="nucleotide sequence ID" value="NZ_JBHSQJ010000075.1"/>
</dbReference>
<accession>A0ABW1G390</accession>
<proteinExistence type="predicted"/>
<sequence>MKPLTEDDIRKAMANVSKGEAGRMSLPRDFAELPWDDLDFLGWRDPGAPERAWLVADRDGRPFGIGLRVASGAARGFTSRSICSICLTPRTGGGVALMTAPRIGPAGRQGNSVGQYICSDLACSLYLRGRKGSAGVGDMDEHLSLDERIDRALGNLRAFLERL</sequence>
<name>A0ABW1G390_9ACTN</name>